<sequence>MWAPLAGIWEMGRHGRGRRSSKVWDRKRVLLNTSPFVAFVSPPQFPFRVRDRLTRCLSLASHDAEARPPPPFRPLPMTATIAGICKANYPTSNSRSRPTTPRTPQTFSPTIRIQQTPHDARSARATYASLSTSTTTRHIALTQHQCATTSNDAQLYDHHVADDHHTSRLHSTTPE</sequence>
<dbReference type="EMBL" id="JACGCI010000009">
    <property type="protein sequence ID" value="KAF6761482.1"/>
    <property type="molecule type" value="Genomic_DNA"/>
</dbReference>
<dbReference type="AlphaFoldDB" id="A0A8H6IBS1"/>
<keyword evidence="2" id="KW-1185">Reference proteome</keyword>
<proteinExistence type="predicted"/>
<dbReference type="Proteomes" id="UP000521943">
    <property type="component" value="Unassembled WGS sequence"/>
</dbReference>
<evidence type="ECO:0000313" key="2">
    <source>
        <dbReference type="Proteomes" id="UP000521943"/>
    </source>
</evidence>
<protein>
    <submittedName>
        <fullName evidence="1">Uncharacterized protein</fullName>
    </submittedName>
</protein>
<evidence type="ECO:0000313" key="1">
    <source>
        <dbReference type="EMBL" id="KAF6761482.1"/>
    </source>
</evidence>
<accession>A0A8H6IBS1</accession>
<gene>
    <name evidence="1" type="ORF">DFP72DRAFT_878806</name>
</gene>
<comment type="caution">
    <text evidence="1">The sequence shown here is derived from an EMBL/GenBank/DDBJ whole genome shotgun (WGS) entry which is preliminary data.</text>
</comment>
<organism evidence="1 2">
    <name type="scientific">Ephemerocybe angulata</name>
    <dbReference type="NCBI Taxonomy" id="980116"/>
    <lineage>
        <taxon>Eukaryota</taxon>
        <taxon>Fungi</taxon>
        <taxon>Dikarya</taxon>
        <taxon>Basidiomycota</taxon>
        <taxon>Agaricomycotina</taxon>
        <taxon>Agaricomycetes</taxon>
        <taxon>Agaricomycetidae</taxon>
        <taxon>Agaricales</taxon>
        <taxon>Agaricineae</taxon>
        <taxon>Psathyrellaceae</taxon>
        <taxon>Ephemerocybe</taxon>
    </lineage>
</organism>
<name>A0A8H6IBS1_9AGAR</name>
<reference evidence="1 2" key="1">
    <citation type="submission" date="2020-07" db="EMBL/GenBank/DDBJ databases">
        <title>Comparative genomics of pyrophilous fungi reveals a link between fire events and developmental genes.</title>
        <authorList>
            <consortium name="DOE Joint Genome Institute"/>
            <person name="Steindorff A.S."/>
            <person name="Carver A."/>
            <person name="Calhoun S."/>
            <person name="Stillman K."/>
            <person name="Liu H."/>
            <person name="Lipzen A."/>
            <person name="Pangilinan J."/>
            <person name="Labutti K."/>
            <person name="Bruns T.D."/>
            <person name="Grigoriev I.V."/>
        </authorList>
    </citation>
    <scope>NUCLEOTIDE SEQUENCE [LARGE SCALE GENOMIC DNA]</scope>
    <source>
        <strain evidence="1 2">CBS 144469</strain>
    </source>
</reference>